<protein>
    <submittedName>
        <fullName evidence="2">Uncharacterized protein</fullName>
    </submittedName>
</protein>
<reference evidence="2 3" key="1">
    <citation type="submission" date="2018-02" db="EMBL/GenBank/DDBJ databases">
        <title>The genomes of Aspergillus section Nigri reveals drivers in fungal speciation.</title>
        <authorList>
            <consortium name="DOE Joint Genome Institute"/>
            <person name="Vesth T.C."/>
            <person name="Nybo J."/>
            <person name="Theobald S."/>
            <person name="Brandl J."/>
            <person name="Frisvad J.C."/>
            <person name="Nielsen K.F."/>
            <person name="Lyhne E.K."/>
            <person name="Kogle M.E."/>
            <person name="Kuo A."/>
            <person name="Riley R."/>
            <person name="Clum A."/>
            <person name="Nolan M."/>
            <person name="Lipzen A."/>
            <person name="Salamov A."/>
            <person name="Henrissat B."/>
            <person name="Wiebenga A."/>
            <person name="De vries R.P."/>
            <person name="Grigoriev I.V."/>
            <person name="Mortensen U.H."/>
            <person name="Andersen M.R."/>
            <person name="Baker S.E."/>
        </authorList>
    </citation>
    <scope>NUCLEOTIDE SEQUENCE [LARGE SCALE GENOMIC DNA]</scope>
    <source>
        <strain evidence="2 3">CBS 121057</strain>
    </source>
</reference>
<proteinExistence type="predicted"/>
<keyword evidence="1" id="KW-0732">Signal</keyword>
<organism evidence="2 3">
    <name type="scientific">Aspergillus sclerotiicarbonarius (strain CBS 121057 / IBT 28362)</name>
    <dbReference type="NCBI Taxonomy" id="1448318"/>
    <lineage>
        <taxon>Eukaryota</taxon>
        <taxon>Fungi</taxon>
        <taxon>Dikarya</taxon>
        <taxon>Ascomycota</taxon>
        <taxon>Pezizomycotina</taxon>
        <taxon>Eurotiomycetes</taxon>
        <taxon>Eurotiomycetidae</taxon>
        <taxon>Eurotiales</taxon>
        <taxon>Aspergillaceae</taxon>
        <taxon>Aspergillus</taxon>
        <taxon>Aspergillus subgen. Circumdati</taxon>
    </lineage>
</organism>
<dbReference type="EMBL" id="KZ826374">
    <property type="protein sequence ID" value="PYI03960.1"/>
    <property type="molecule type" value="Genomic_DNA"/>
</dbReference>
<dbReference type="Proteomes" id="UP000248423">
    <property type="component" value="Unassembled WGS sequence"/>
</dbReference>
<name>A0A319E3K4_ASPSB</name>
<gene>
    <name evidence="2" type="ORF">BO78DRAFT_431682</name>
</gene>
<dbReference type="VEuPathDB" id="FungiDB:BO78DRAFT_431682"/>
<dbReference type="AlphaFoldDB" id="A0A319E3K4"/>
<feature type="chain" id="PRO_5016324290" evidence="1">
    <location>
        <begin position="18"/>
        <end position="133"/>
    </location>
</feature>
<feature type="signal peptide" evidence="1">
    <location>
        <begin position="1"/>
        <end position="17"/>
    </location>
</feature>
<evidence type="ECO:0000313" key="2">
    <source>
        <dbReference type="EMBL" id="PYI03960.1"/>
    </source>
</evidence>
<dbReference type="OrthoDB" id="4447011at2759"/>
<keyword evidence="3" id="KW-1185">Reference proteome</keyword>
<evidence type="ECO:0000313" key="3">
    <source>
        <dbReference type="Proteomes" id="UP000248423"/>
    </source>
</evidence>
<accession>A0A319E3K4</accession>
<sequence>MKFILPAILFLATAVTAQPAAAAAAADDTVNQVLDYSDGIPLCCENHDYISEAGDDVVAQVTSAFDGAGGGSWDLGELVAGECQTAFPTGFGPGDRTDCPEDLTAIFCKKHAAWTLTINGSSIARDVHGQCHY</sequence>
<evidence type="ECO:0000256" key="1">
    <source>
        <dbReference type="SAM" id="SignalP"/>
    </source>
</evidence>